<comment type="caution">
    <text evidence="1">The sequence shown here is derived from an EMBL/GenBank/DDBJ whole genome shotgun (WGS) entry which is preliminary data.</text>
</comment>
<evidence type="ECO:0000313" key="1">
    <source>
        <dbReference type="EMBL" id="PCH63491.1"/>
    </source>
</evidence>
<accession>A0A2A4MTV1</accession>
<reference evidence="2" key="1">
    <citation type="submission" date="2017-08" db="EMBL/GenBank/DDBJ databases">
        <title>A dynamic microbial community with high functional redundancy inhabits the cold, oxic subseafloor aquifer.</title>
        <authorList>
            <person name="Tully B.J."/>
            <person name="Wheat C.G."/>
            <person name="Glazer B.T."/>
            <person name="Huber J.A."/>
        </authorList>
    </citation>
    <scope>NUCLEOTIDE SEQUENCE [LARGE SCALE GENOMIC DNA]</scope>
</reference>
<proteinExistence type="predicted"/>
<dbReference type="EMBL" id="NVQR01000015">
    <property type="protein sequence ID" value="PCH63491.1"/>
    <property type="molecule type" value="Genomic_DNA"/>
</dbReference>
<name>A0A2A4MTV1_9GAMM</name>
<organism evidence="1 2">
    <name type="scientific">SAR86 cluster bacterium</name>
    <dbReference type="NCBI Taxonomy" id="2030880"/>
    <lineage>
        <taxon>Bacteria</taxon>
        <taxon>Pseudomonadati</taxon>
        <taxon>Pseudomonadota</taxon>
        <taxon>Gammaproteobacteria</taxon>
        <taxon>SAR86 cluster</taxon>
    </lineage>
</organism>
<gene>
    <name evidence="1" type="ORF">COC19_00975</name>
</gene>
<sequence>MKEFTACQMTSWVLVVGNARIAGNLENAAGFSLHLSQYGFFLLVQNPQLFSFGSTHQPS</sequence>
<dbReference type="AlphaFoldDB" id="A0A2A4MTV1"/>
<protein>
    <submittedName>
        <fullName evidence="1">Uncharacterized protein</fullName>
    </submittedName>
</protein>
<dbReference type="Proteomes" id="UP000218172">
    <property type="component" value="Unassembled WGS sequence"/>
</dbReference>
<evidence type="ECO:0000313" key="2">
    <source>
        <dbReference type="Proteomes" id="UP000218172"/>
    </source>
</evidence>